<dbReference type="Pfam" id="PF08327">
    <property type="entry name" value="AHSA1"/>
    <property type="match status" value="2"/>
</dbReference>
<evidence type="ECO:0000256" key="1">
    <source>
        <dbReference type="ARBA" id="ARBA00006817"/>
    </source>
</evidence>
<dbReference type="InterPro" id="IPR013538">
    <property type="entry name" value="ASHA1/2-like_C"/>
</dbReference>
<comment type="similarity">
    <text evidence="1">Belongs to the AHA1 family.</text>
</comment>
<feature type="domain" description="Activator of Hsp90 ATPase homologue 1/2-like C-terminal" evidence="2">
    <location>
        <begin position="157"/>
        <end position="246"/>
    </location>
</feature>
<name>A0ABN3UDX3_9ACTN</name>
<evidence type="ECO:0000259" key="2">
    <source>
        <dbReference type="Pfam" id="PF08327"/>
    </source>
</evidence>
<protein>
    <recommendedName>
        <fullName evidence="2">Activator of Hsp90 ATPase homologue 1/2-like C-terminal domain-containing protein</fullName>
    </recommendedName>
</protein>
<evidence type="ECO:0000313" key="3">
    <source>
        <dbReference type="EMBL" id="GAA2730335.1"/>
    </source>
</evidence>
<proteinExistence type="inferred from homology"/>
<organism evidence="3 4">
    <name type="scientific">Actinocorallia aurantiaca</name>
    <dbReference type="NCBI Taxonomy" id="46204"/>
    <lineage>
        <taxon>Bacteria</taxon>
        <taxon>Bacillati</taxon>
        <taxon>Actinomycetota</taxon>
        <taxon>Actinomycetes</taxon>
        <taxon>Streptosporangiales</taxon>
        <taxon>Thermomonosporaceae</taxon>
        <taxon>Actinocorallia</taxon>
    </lineage>
</organism>
<gene>
    <name evidence="3" type="ORF">GCM10010439_43080</name>
</gene>
<comment type="caution">
    <text evidence="3">The sequence shown here is derived from an EMBL/GenBank/DDBJ whole genome shotgun (WGS) entry which is preliminary data.</text>
</comment>
<dbReference type="EMBL" id="BAAATZ010000018">
    <property type="protein sequence ID" value="GAA2730335.1"/>
    <property type="molecule type" value="Genomic_DNA"/>
</dbReference>
<reference evidence="3 4" key="1">
    <citation type="journal article" date="2019" name="Int. J. Syst. Evol. Microbiol.">
        <title>The Global Catalogue of Microorganisms (GCM) 10K type strain sequencing project: providing services to taxonomists for standard genome sequencing and annotation.</title>
        <authorList>
            <consortium name="The Broad Institute Genomics Platform"/>
            <consortium name="The Broad Institute Genome Sequencing Center for Infectious Disease"/>
            <person name="Wu L."/>
            <person name="Ma J."/>
        </authorList>
    </citation>
    <scope>NUCLEOTIDE SEQUENCE [LARGE SCALE GENOMIC DNA]</scope>
    <source>
        <strain evidence="3 4">JCM 8201</strain>
    </source>
</reference>
<dbReference type="Proteomes" id="UP001501842">
    <property type="component" value="Unassembled WGS sequence"/>
</dbReference>
<dbReference type="RefSeq" id="WP_344452393.1">
    <property type="nucleotide sequence ID" value="NZ_BAAATZ010000018.1"/>
</dbReference>
<accession>A0ABN3UDX3</accession>
<dbReference type="Gene3D" id="3.30.530.20">
    <property type="match status" value="2"/>
</dbReference>
<keyword evidence="4" id="KW-1185">Reference proteome</keyword>
<dbReference type="CDD" id="cd07814">
    <property type="entry name" value="SRPBCC_CalC_Aha1-like"/>
    <property type="match status" value="2"/>
</dbReference>
<feature type="domain" description="Activator of Hsp90 ATPase homologue 1/2-like C-terminal" evidence="2">
    <location>
        <begin position="13"/>
        <end position="109"/>
    </location>
</feature>
<evidence type="ECO:0000313" key="4">
    <source>
        <dbReference type="Proteomes" id="UP001501842"/>
    </source>
</evidence>
<sequence>MLEPMKIAARTSAPIKEVHQALTDPELMRGWLAEHARVELPERYEFWGRYTPEGDAPHQRLLHADDRTIRFAWPLGGVETTTEFSLAEEDGGTLITVVQTGVDPDAARRGEGIQNVLFTFWYLAVANLVDQVEGRAVTGWCDFAGGELRSEVLIAAGRDEVFDALTDGAKVTEWFGFPIDIEPFVGGRYSMGGFENDPVGAKIVELEPGRKASVDWGVPGVTTWELADSDGGTRLTFVQSGFDREDPPFAAWCGSLSGVAQLRRYVEFPGRRSIWAEA</sequence>
<dbReference type="InterPro" id="IPR023393">
    <property type="entry name" value="START-like_dom_sf"/>
</dbReference>
<dbReference type="SUPFAM" id="SSF55961">
    <property type="entry name" value="Bet v1-like"/>
    <property type="match status" value="2"/>
</dbReference>